<sequence>MEIRLAKPFDRKQKHSYEKTLQNWLKLRELEEAERFESQPIRSSNQETVTIIIDTGGWPQSDYVVPKEEVAGFGIFDEELGSIVENPATSTINGLTTDSDGEELGSIVENFSIDGLTTDSDGEEFASIVENPSIDGLSTDSDGEEFGSIVENPSIDGLTTDSDGEELGSIDSDLLDRRRENFCIYFRDALTAVLLTCALKGSFTRAHNLLSSLKDTSLLLCLHVSTVFFGILLSSTSGLPNNSQGTLALQAPRNVSLFVVPPQILIHVQGVQPSDYAVPEEVKAAGFGICGEELGPIVEGPDLKKLNNKIFGINKLTESEGRSFLVFVWEALQDMTLILLGVCDFVPLPVGIVMFNDLDKEKKRIAIQVTRNGFRQKMSIYDLLPGDIVHLAIGDQVPADGVFVSGFSMLIDEPSLTGESEKVMVTAENPFLLSGTKDQGAGWITQDVGMRTQWGKLMATLSEGRDYETPLQVKLNGVATMIEGLPLAVKLSLAFAMKKMMNDKALMRHLAACETMGSSTSICSDKTVIMHLFVVKSCIFKTVKEMSRPNEAFLLCSELLTSALKFLLQSIFNNTEGEVVNKNGKSEILGTPTDTALLDFGLSPGGNFHAQRQVSKLLKVEPFNSVNKRMRVLPTLPEGGLQAHCKGDPKIILATCDKVITKNSNTVPLDEASINYLNSTIIQFANETLQTLGLAYMELENGFSTKNPIPGDDISNTNALAREYEWLQEMILINAIARECRILIDDGIAIEGPEFQEKTGKNDAPALHEADIGLAMGIAGTERLFDKGWELRPDPSREWARCLVSKQCEMDPFRRHVMSLVQADSRGSYSNNVEMNDEYTIKFDHLMIRYDVVEPKEQMIASYLGGLCAKISDVVQLQPYWTYNDVCKLAMKVEKQLKERRGSSFRSYNREEVSNRRNGSTSKAVAAPKTAAIKQLPKNESTSDVEIEDEDELALVVLEHAYSEEVIYADQGESLVIQINLNVAYAEDEWLRTNIFHTRCPSHGKVCDVIIDGGNCENVVTTITVEKLETWELKN</sequence>
<dbReference type="PANTHER" id="PTHR24093:SF474">
    <property type="entry name" value="CALCIUM-TRANSPORTING ATPASE 2, PLASMA MEMBRANE-TYPE"/>
    <property type="match status" value="1"/>
</dbReference>
<dbReference type="Gene3D" id="3.40.50.1000">
    <property type="entry name" value="HAD superfamily/HAD-like"/>
    <property type="match status" value="1"/>
</dbReference>
<reference evidence="4" key="2">
    <citation type="submission" date="2021-01" db="UniProtKB">
        <authorList>
            <consortium name="EnsemblPlants"/>
        </authorList>
    </citation>
    <scope>IDENTIFICATION</scope>
</reference>
<reference evidence="4 5" key="1">
    <citation type="journal article" date="2016" name="G3 (Bethesda)">
        <title>First Draft Assembly and Annotation of the Genome of a California Endemic Oak Quercus lobata Nee (Fagaceae).</title>
        <authorList>
            <person name="Sork V.L."/>
            <person name="Fitz-Gibbon S.T."/>
            <person name="Puiu D."/>
            <person name="Crepeau M."/>
            <person name="Gugger P.F."/>
            <person name="Sherman R."/>
            <person name="Stevens K."/>
            <person name="Langley C.H."/>
            <person name="Pellegrini M."/>
            <person name="Salzberg S.L."/>
        </authorList>
    </citation>
    <scope>NUCLEOTIDE SEQUENCE [LARGE SCALE GENOMIC DNA]</scope>
    <source>
        <strain evidence="4 5">cv. SW786</strain>
    </source>
</reference>
<dbReference type="Gene3D" id="1.20.1110.10">
    <property type="entry name" value="Calcium-transporting ATPase, transmembrane domain"/>
    <property type="match status" value="1"/>
</dbReference>
<dbReference type="Proteomes" id="UP000594261">
    <property type="component" value="Chromosome 6"/>
</dbReference>
<dbReference type="AlphaFoldDB" id="A0A7N2LZ70"/>
<dbReference type="Gramene" id="QL06p039494:mrna">
    <property type="protein sequence ID" value="QL06p039494:mrna"/>
    <property type="gene ID" value="QL06p039494"/>
</dbReference>
<evidence type="ECO:0000313" key="4">
    <source>
        <dbReference type="EnsemblPlants" id="QL06p039494:mrna"/>
    </source>
</evidence>
<proteinExistence type="predicted"/>
<keyword evidence="5" id="KW-1185">Reference proteome</keyword>
<keyword evidence="1" id="KW-0460">Magnesium</keyword>
<name>A0A7N2LZ70_QUELO</name>
<dbReference type="PANTHER" id="PTHR24093">
    <property type="entry name" value="CATION TRANSPORTING ATPASE"/>
    <property type="match status" value="1"/>
</dbReference>
<dbReference type="InterPro" id="IPR008250">
    <property type="entry name" value="ATPase_P-typ_transduc_dom_A_sf"/>
</dbReference>
<dbReference type="Gene3D" id="2.70.150.10">
    <property type="entry name" value="Calcium-transporting ATPase, cytoplasmic transduction domain A"/>
    <property type="match status" value="1"/>
</dbReference>
<dbReference type="GO" id="GO:0000166">
    <property type="term" value="F:nucleotide binding"/>
    <property type="evidence" value="ECO:0007669"/>
    <property type="project" value="InterPro"/>
</dbReference>
<dbReference type="GO" id="GO:0005886">
    <property type="term" value="C:plasma membrane"/>
    <property type="evidence" value="ECO:0007669"/>
    <property type="project" value="TreeGrafter"/>
</dbReference>
<dbReference type="Pfam" id="PF13246">
    <property type="entry name" value="Cation_ATPase"/>
    <property type="match status" value="1"/>
</dbReference>
<evidence type="ECO:0000259" key="3">
    <source>
        <dbReference type="Pfam" id="PF00122"/>
    </source>
</evidence>
<dbReference type="SUPFAM" id="SSF81660">
    <property type="entry name" value="Metal cation-transporting ATPase, ATP-binding domain N"/>
    <property type="match status" value="1"/>
</dbReference>
<feature type="region of interest" description="Disordered" evidence="2">
    <location>
        <begin position="908"/>
        <end position="927"/>
    </location>
</feature>
<dbReference type="InterPro" id="IPR023299">
    <property type="entry name" value="ATPase_P-typ_cyto_dom_N"/>
</dbReference>
<dbReference type="PRINTS" id="PR00119">
    <property type="entry name" value="CATATPASE"/>
</dbReference>
<dbReference type="SUPFAM" id="SSF81665">
    <property type="entry name" value="Calcium ATPase, transmembrane domain M"/>
    <property type="match status" value="1"/>
</dbReference>
<dbReference type="SUPFAM" id="SSF81653">
    <property type="entry name" value="Calcium ATPase, transduction domain A"/>
    <property type="match status" value="1"/>
</dbReference>
<dbReference type="GO" id="GO:0005388">
    <property type="term" value="F:P-type calcium transporter activity"/>
    <property type="evidence" value="ECO:0007669"/>
    <property type="project" value="TreeGrafter"/>
</dbReference>
<feature type="domain" description="P-type ATPase A" evidence="3">
    <location>
        <begin position="368"/>
        <end position="460"/>
    </location>
</feature>
<dbReference type="Pfam" id="PF00122">
    <property type="entry name" value="E1-E2_ATPase"/>
    <property type="match status" value="1"/>
</dbReference>
<accession>A0A7N2LZ70</accession>
<dbReference type="InterPro" id="IPR023298">
    <property type="entry name" value="ATPase_P-typ_TM_dom_sf"/>
</dbReference>
<evidence type="ECO:0000256" key="2">
    <source>
        <dbReference type="SAM" id="MobiDB-lite"/>
    </source>
</evidence>
<evidence type="ECO:0000313" key="5">
    <source>
        <dbReference type="Proteomes" id="UP000594261"/>
    </source>
</evidence>
<organism evidence="4 5">
    <name type="scientific">Quercus lobata</name>
    <name type="common">Valley oak</name>
    <dbReference type="NCBI Taxonomy" id="97700"/>
    <lineage>
        <taxon>Eukaryota</taxon>
        <taxon>Viridiplantae</taxon>
        <taxon>Streptophyta</taxon>
        <taxon>Embryophyta</taxon>
        <taxon>Tracheophyta</taxon>
        <taxon>Spermatophyta</taxon>
        <taxon>Magnoliopsida</taxon>
        <taxon>eudicotyledons</taxon>
        <taxon>Gunneridae</taxon>
        <taxon>Pentapetalae</taxon>
        <taxon>rosids</taxon>
        <taxon>fabids</taxon>
        <taxon>Fagales</taxon>
        <taxon>Fagaceae</taxon>
        <taxon>Quercus</taxon>
    </lineage>
</organism>
<dbReference type="EnsemblPlants" id="QL06p039494:mrna">
    <property type="protein sequence ID" value="QL06p039494:mrna"/>
    <property type="gene ID" value="QL06p039494"/>
</dbReference>
<dbReference type="InterPro" id="IPR059000">
    <property type="entry name" value="ATPase_P-type_domA"/>
</dbReference>
<dbReference type="Gene3D" id="3.40.1110.10">
    <property type="entry name" value="Calcium-transporting ATPase, cytoplasmic domain N"/>
    <property type="match status" value="1"/>
</dbReference>
<dbReference type="InParanoid" id="A0A7N2LZ70"/>
<dbReference type="InterPro" id="IPR023214">
    <property type="entry name" value="HAD_sf"/>
</dbReference>
<evidence type="ECO:0000256" key="1">
    <source>
        <dbReference type="ARBA" id="ARBA00022842"/>
    </source>
</evidence>
<protein>
    <recommendedName>
        <fullName evidence="3">P-type ATPase A domain-containing protein</fullName>
    </recommendedName>
</protein>
<dbReference type="EMBL" id="LRBV02000006">
    <property type="status" value="NOT_ANNOTATED_CDS"/>
    <property type="molecule type" value="Genomic_DNA"/>
</dbReference>